<evidence type="ECO:0000259" key="1">
    <source>
        <dbReference type="Pfam" id="PF05618"/>
    </source>
</evidence>
<gene>
    <name evidence="2" type="ORF">F9817_00520</name>
</gene>
<dbReference type="Proteomes" id="UP000462621">
    <property type="component" value="Unassembled WGS sequence"/>
</dbReference>
<dbReference type="GO" id="GO:0008233">
    <property type="term" value="F:peptidase activity"/>
    <property type="evidence" value="ECO:0007669"/>
    <property type="project" value="UniProtKB-KW"/>
</dbReference>
<dbReference type="InterPro" id="IPR021109">
    <property type="entry name" value="Peptidase_aspartic_dom_sf"/>
</dbReference>
<evidence type="ECO:0000313" key="3">
    <source>
        <dbReference type="Proteomes" id="UP000462621"/>
    </source>
</evidence>
<keyword evidence="2" id="KW-0645">Protease</keyword>
<evidence type="ECO:0000313" key="2">
    <source>
        <dbReference type="EMBL" id="MZI91690.1"/>
    </source>
</evidence>
<comment type="caution">
    <text evidence="2">The sequence shown here is derived from an EMBL/GenBank/DDBJ whole genome shotgun (WGS) entry which is preliminary data.</text>
</comment>
<dbReference type="RefSeq" id="WP_161153004.1">
    <property type="nucleotide sequence ID" value="NZ_WEKT01000001.1"/>
</dbReference>
<dbReference type="Pfam" id="PF05618">
    <property type="entry name" value="Zn_protease"/>
    <property type="match status" value="1"/>
</dbReference>
<dbReference type="Gene3D" id="2.40.70.10">
    <property type="entry name" value="Acid Proteases"/>
    <property type="match status" value="1"/>
</dbReference>
<reference evidence="2 3" key="1">
    <citation type="submission" date="2019-10" db="EMBL/GenBank/DDBJ databases">
        <title>Vibrio sp. nov. isolated from a shrimp pond.</title>
        <authorList>
            <person name="Gomez-Gil B."/>
            <person name="Enciso-Ibarra J."/>
            <person name="Enciso-Ibarra K."/>
            <person name="Bolan-Mejia C."/>
        </authorList>
    </citation>
    <scope>NUCLEOTIDE SEQUENCE [LARGE SCALE GENOMIC DNA]</scope>
    <source>
        <strain evidence="2 3">CAIM 722</strain>
    </source>
</reference>
<dbReference type="SUPFAM" id="SSF50630">
    <property type="entry name" value="Acid proteases"/>
    <property type="match status" value="1"/>
</dbReference>
<sequence length="146" mass="16825">MTEKMMVGWRETLSLPSLGIEKINAKIDTGAKTSCLHAFKVEPFTRDEQPWVRFSMHPIQRDDSLVVECEAPVVDERVVRDSGGHEEKRYVIVATIELGQQRWEAEITLTNRENMAFRMLLGRTSMHHRITVDPVASFLIPFKETK</sequence>
<feature type="domain" description="Retropepsin-like aspartic endopeptidase" evidence="1">
    <location>
        <begin position="6"/>
        <end position="141"/>
    </location>
</feature>
<keyword evidence="3" id="KW-1185">Reference proteome</keyword>
<name>A0A7X4RSZ8_9VIBR</name>
<dbReference type="AlphaFoldDB" id="A0A7X4RSZ8"/>
<dbReference type="InterPro" id="IPR008503">
    <property type="entry name" value="Asp_endopeptidase"/>
</dbReference>
<dbReference type="EMBL" id="WEKT01000001">
    <property type="protein sequence ID" value="MZI91690.1"/>
    <property type="molecule type" value="Genomic_DNA"/>
</dbReference>
<dbReference type="GO" id="GO:0006508">
    <property type="term" value="P:proteolysis"/>
    <property type="evidence" value="ECO:0007669"/>
    <property type="project" value="UniProtKB-KW"/>
</dbReference>
<dbReference type="PANTHER" id="PTHR38037:SF1">
    <property type="entry name" value="ATP-DEPENDENT ZINC PROTEASE DOMAIN-CONTAINING PROTEIN-RELATED"/>
    <property type="match status" value="1"/>
</dbReference>
<protein>
    <submittedName>
        <fullName evidence="2">ATP-dependent zinc protease</fullName>
    </submittedName>
</protein>
<accession>A0A7X4RSZ8</accession>
<keyword evidence="2" id="KW-0378">Hydrolase</keyword>
<dbReference type="PANTHER" id="PTHR38037">
    <property type="entry name" value="ZN_PROTEASE DOMAIN-CONTAINING PROTEIN"/>
    <property type="match status" value="1"/>
</dbReference>
<proteinExistence type="predicted"/>
<organism evidence="2 3">
    <name type="scientific">Vibrio eleionomae</name>
    <dbReference type="NCBI Taxonomy" id="2653505"/>
    <lineage>
        <taxon>Bacteria</taxon>
        <taxon>Pseudomonadati</taxon>
        <taxon>Pseudomonadota</taxon>
        <taxon>Gammaproteobacteria</taxon>
        <taxon>Vibrionales</taxon>
        <taxon>Vibrionaceae</taxon>
        <taxon>Vibrio</taxon>
    </lineage>
</organism>